<sequence>MNLNIALTQIDIAFGNPEDNFLKVEQYFKESIDKNTDVVVLPELWTTGYDLTRLDDIADPEGKQATSFLAELAQKYQVNIIAGSVAKQVDSHVTNTMLIFNREGQLIKEYSKAHLFRLMNEEKHLIEGNENGLFELEGHKSAGVICYDIRFPEWIRTHMLDNTKMLFVVAEWPKPRIDHWRALLLSRAIENQCFVIACNRVGSDPNNEFGGHSVIIGPWGEIIAEAGEDETTLFGQIDINQVDKVRDTIPIFSDRRPDIYKL</sequence>
<proteinExistence type="inferred from homology"/>
<comment type="similarity">
    <text evidence="1">Belongs to the carbon-nitrogen hydrolase superfamily. NIT1/NIT2 family.</text>
</comment>
<dbReference type="PANTHER" id="PTHR23088">
    <property type="entry name" value="NITRILASE-RELATED"/>
    <property type="match status" value="1"/>
</dbReference>
<accession>A0ABT7L5F3</accession>
<keyword evidence="4" id="KW-1185">Reference proteome</keyword>
<gene>
    <name evidence="3" type="ORF">QQS35_11610</name>
</gene>
<dbReference type="SUPFAM" id="SSF56317">
    <property type="entry name" value="Carbon-nitrogen hydrolase"/>
    <property type="match status" value="1"/>
</dbReference>
<dbReference type="InterPro" id="IPR003010">
    <property type="entry name" value="C-N_Hydrolase"/>
</dbReference>
<dbReference type="Pfam" id="PF00795">
    <property type="entry name" value="CN_hydrolase"/>
    <property type="match status" value="1"/>
</dbReference>
<reference evidence="3 4" key="1">
    <citation type="submission" date="2023-06" db="EMBL/GenBank/DDBJ databases">
        <title>Aquibacillus rhizosphaerae LR5S19.</title>
        <authorList>
            <person name="Sun J.-Q."/>
        </authorList>
    </citation>
    <scope>NUCLEOTIDE SEQUENCE [LARGE SCALE GENOMIC DNA]</scope>
    <source>
        <strain evidence="3 4">LR5S19</strain>
    </source>
</reference>
<evidence type="ECO:0000313" key="4">
    <source>
        <dbReference type="Proteomes" id="UP001235343"/>
    </source>
</evidence>
<name>A0ABT7L5F3_9BACI</name>
<dbReference type="GO" id="GO:0016787">
    <property type="term" value="F:hydrolase activity"/>
    <property type="evidence" value="ECO:0007669"/>
    <property type="project" value="UniProtKB-KW"/>
</dbReference>
<keyword evidence="3" id="KW-0378">Hydrolase</keyword>
<feature type="domain" description="CN hydrolase" evidence="2">
    <location>
        <begin position="3"/>
        <end position="239"/>
    </location>
</feature>
<dbReference type="InterPro" id="IPR036526">
    <property type="entry name" value="C-N_Hydrolase_sf"/>
</dbReference>
<dbReference type="RefSeq" id="WP_285932301.1">
    <property type="nucleotide sequence ID" value="NZ_JASTZU010000037.1"/>
</dbReference>
<comment type="caution">
    <text evidence="3">The sequence shown here is derived from an EMBL/GenBank/DDBJ whole genome shotgun (WGS) entry which is preliminary data.</text>
</comment>
<evidence type="ECO:0000256" key="1">
    <source>
        <dbReference type="ARBA" id="ARBA00010613"/>
    </source>
</evidence>
<dbReference type="CDD" id="cd07583">
    <property type="entry name" value="nitrilase_5"/>
    <property type="match status" value="1"/>
</dbReference>
<dbReference type="Proteomes" id="UP001235343">
    <property type="component" value="Unassembled WGS sequence"/>
</dbReference>
<dbReference type="Gene3D" id="3.60.110.10">
    <property type="entry name" value="Carbon-nitrogen hydrolase"/>
    <property type="match status" value="1"/>
</dbReference>
<protein>
    <submittedName>
        <fullName evidence="3">Carbon-nitrogen family hydrolase</fullName>
    </submittedName>
</protein>
<dbReference type="EMBL" id="JASTZU010000037">
    <property type="protein sequence ID" value="MDL4841098.1"/>
    <property type="molecule type" value="Genomic_DNA"/>
</dbReference>
<evidence type="ECO:0000259" key="2">
    <source>
        <dbReference type="PROSITE" id="PS50263"/>
    </source>
</evidence>
<evidence type="ECO:0000313" key="3">
    <source>
        <dbReference type="EMBL" id="MDL4841098.1"/>
    </source>
</evidence>
<dbReference type="PANTHER" id="PTHR23088:SF27">
    <property type="entry name" value="DEAMINATED GLUTATHIONE AMIDASE"/>
    <property type="match status" value="1"/>
</dbReference>
<organism evidence="3 4">
    <name type="scientific">Aquibacillus rhizosphaerae</name>
    <dbReference type="NCBI Taxonomy" id="3051431"/>
    <lineage>
        <taxon>Bacteria</taxon>
        <taxon>Bacillati</taxon>
        <taxon>Bacillota</taxon>
        <taxon>Bacilli</taxon>
        <taxon>Bacillales</taxon>
        <taxon>Bacillaceae</taxon>
        <taxon>Aquibacillus</taxon>
    </lineage>
</organism>
<dbReference type="PROSITE" id="PS50263">
    <property type="entry name" value="CN_HYDROLASE"/>
    <property type="match status" value="1"/>
</dbReference>